<reference evidence="2 3" key="1">
    <citation type="submission" date="2024-10" db="EMBL/GenBank/DDBJ databases">
        <title>Updated reference genomes for cyclostephanoid diatoms.</title>
        <authorList>
            <person name="Roberts W.R."/>
            <person name="Alverson A.J."/>
        </authorList>
    </citation>
    <scope>NUCLEOTIDE SEQUENCE [LARGE SCALE GENOMIC DNA]</scope>
    <source>
        <strain evidence="2 3">AJA232-27</strain>
    </source>
</reference>
<proteinExistence type="predicted"/>
<comment type="caution">
    <text evidence="2">The sequence shown here is derived from an EMBL/GenBank/DDBJ whole genome shotgun (WGS) entry which is preliminary data.</text>
</comment>
<evidence type="ECO:0008006" key="4">
    <source>
        <dbReference type="Google" id="ProtNLM"/>
    </source>
</evidence>
<dbReference type="Proteomes" id="UP001530293">
    <property type="component" value="Unassembled WGS sequence"/>
</dbReference>
<evidence type="ECO:0000256" key="1">
    <source>
        <dbReference type="SAM" id="MobiDB-lite"/>
    </source>
</evidence>
<organism evidence="2 3">
    <name type="scientific">Discostella pseudostelligera</name>
    <dbReference type="NCBI Taxonomy" id="259834"/>
    <lineage>
        <taxon>Eukaryota</taxon>
        <taxon>Sar</taxon>
        <taxon>Stramenopiles</taxon>
        <taxon>Ochrophyta</taxon>
        <taxon>Bacillariophyta</taxon>
        <taxon>Coscinodiscophyceae</taxon>
        <taxon>Thalassiosirophycidae</taxon>
        <taxon>Stephanodiscales</taxon>
        <taxon>Stephanodiscaceae</taxon>
        <taxon>Discostella</taxon>
    </lineage>
</organism>
<protein>
    <recommendedName>
        <fullName evidence="4">Roadblock/LAMTOR2 domain-containing protein</fullName>
    </recommendedName>
</protein>
<sequence>MTSLAPPHPVAGAASPPRSAELPDLEAVPGQIGHAIIRASDGTILRPPSGSMTERDINIVYRMILEVGTLLDGSGEGGLQRVTVGFRSVSYAITLGENDCLYIVKKRSAP</sequence>
<evidence type="ECO:0000313" key="2">
    <source>
        <dbReference type="EMBL" id="KAL3766307.1"/>
    </source>
</evidence>
<gene>
    <name evidence="2" type="ORF">ACHAWU_005699</name>
</gene>
<name>A0ABD3MS68_9STRA</name>
<dbReference type="AlphaFoldDB" id="A0ABD3MS68"/>
<feature type="region of interest" description="Disordered" evidence="1">
    <location>
        <begin position="1"/>
        <end position="23"/>
    </location>
</feature>
<dbReference type="EMBL" id="JALLBG020000087">
    <property type="protein sequence ID" value="KAL3766307.1"/>
    <property type="molecule type" value="Genomic_DNA"/>
</dbReference>
<evidence type="ECO:0000313" key="3">
    <source>
        <dbReference type="Proteomes" id="UP001530293"/>
    </source>
</evidence>
<keyword evidence="3" id="KW-1185">Reference proteome</keyword>
<accession>A0ABD3MS68</accession>